<protein>
    <submittedName>
        <fullName evidence="1">Uncharacterized protein</fullName>
    </submittedName>
</protein>
<evidence type="ECO:0000313" key="1">
    <source>
        <dbReference type="EMBL" id="SDR14534.1"/>
    </source>
</evidence>
<keyword evidence="2" id="KW-1185">Reference proteome</keyword>
<evidence type="ECO:0000313" key="2">
    <source>
        <dbReference type="Proteomes" id="UP000199444"/>
    </source>
</evidence>
<name>A0A1H1GMS9_9BACI</name>
<dbReference type="STRING" id="553311.SAMN05216231_3769"/>
<dbReference type="AlphaFoldDB" id="A0A1H1GMS9"/>
<organism evidence="1 2">
    <name type="scientific">Virgibacillus salinus</name>
    <dbReference type="NCBI Taxonomy" id="553311"/>
    <lineage>
        <taxon>Bacteria</taxon>
        <taxon>Bacillati</taxon>
        <taxon>Bacillota</taxon>
        <taxon>Bacilli</taxon>
        <taxon>Bacillales</taxon>
        <taxon>Bacillaceae</taxon>
        <taxon>Virgibacillus</taxon>
    </lineage>
</organism>
<dbReference type="EMBL" id="FNKD01000006">
    <property type="protein sequence ID" value="SDR14534.1"/>
    <property type="molecule type" value="Genomic_DNA"/>
</dbReference>
<sequence>MPIANAWVFTETNFKSDEFLTNTHNLYRLVSQRPYTSKKDPNESGVTLTLSITKDETEYGVDKKSGLKRDNNVLNTFDVTVLNNKASIDVKKGEYVKLINFVPEKSFVIEFDLILRFEDVEKVNVNKK</sequence>
<dbReference type="RefSeq" id="WP_092494477.1">
    <property type="nucleotide sequence ID" value="NZ_FNKD01000006.1"/>
</dbReference>
<accession>A0A1H1GMS9</accession>
<dbReference type="Proteomes" id="UP000199444">
    <property type="component" value="Unassembled WGS sequence"/>
</dbReference>
<gene>
    <name evidence="1" type="ORF">SAMN05216231_3769</name>
</gene>
<proteinExistence type="predicted"/>
<reference evidence="1 2" key="1">
    <citation type="submission" date="2016-10" db="EMBL/GenBank/DDBJ databases">
        <authorList>
            <person name="de Groot N.N."/>
        </authorList>
    </citation>
    <scope>NUCLEOTIDE SEQUENCE [LARGE SCALE GENOMIC DNA]</scope>
    <source>
        <strain evidence="1 2">CGMCC 1.10449</strain>
    </source>
</reference>